<protein>
    <recommendedName>
        <fullName evidence="3">Endonuclease/exonuclease/phosphatase domain-containing protein</fullName>
    </recommendedName>
</protein>
<sequence>MPQILDRFNCIEVLERSFPSSNFILAGDFNARVGSNNEIFLKALGMDDEASIPYWCTLSRRSKDHNVAGAELAKLCTLFSQCWLNGLTEFPEADKFTHITCNGSSVIDYILVSTTIIDKVSDFAVRDALGNDHLRIIAKVRLAIPIENLKTNSNHDLIAPTKILWNNYTHQKFLSAQQIGSAVSGSGDDHHP</sequence>
<dbReference type="AlphaFoldDB" id="A0A9Q1AY12"/>
<evidence type="ECO:0000313" key="1">
    <source>
        <dbReference type="EMBL" id="KAJ7319974.1"/>
    </source>
</evidence>
<comment type="caution">
    <text evidence="1">The sequence shown here is derived from an EMBL/GenBank/DDBJ whole genome shotgun (WGS) entry which is preliminary data.</text>
</comment>
<dbReference type="Proteomes" id="UP001142489">
    <property type="component" value="Unassembled WGS sequence"/>
</dbReference>
<reference evidence="1" key="1">
    <citation type="journal article" date="2023" name="DNA Res.">
        <title>Chromosome-level genome assembly of Phrynocephalus forsythii using third-generation DNA sequencing and Hi-C analysis.</title>
        <authorList>
            <person name="Qi Y."/>
            <person name="Zhao W."/>
            <person name="Zhao Y."/>
            <person name="Niu C."/>
            <person name="Cao S."/>
            <person name="Zhang Y."/>
        </authorList>
    </citation>
    <scope>NUCLEOTIDE SEQUENCE</scope>
    <source>
        <tissue evidence="1">Muscle</tissue>
    </source>
</reference>
<dbReference type="OrthoDB" id="8906575at2759"/>
<dbReference type="InterPro" id="IPR036691">
    <property type="entry name" value="Endo/exonu/phosph_ase_sf"/>
</dbReference>
<dbReference type="SUPFAM" id="SSF56219">
    <property type="entry name" value="DNase I-like"/>
    <property type="match status" value="1"/>
</dbReference>
<dbReference type="EMBL" id="JAPFRF010000010">
    <property type="protein sequence ID" value="KAJ7319974.1"/>
    <property type="molecule type" value="Genomic_DNA"/>
</dbReference>
<organism evidence="1 2">
    <name type="scientific">Phrynocephalus forsythii</name>
    <dbReference type="NCBI Taxonomy" id="171643"/>
    <lineage>
        <taxon>Eukaryota</taxon>
        <taxon>Metazoa</taxon>
        <taxon>Chordata</taxon>
        <taxon>Craniata</taxon>
        <taxon>Vertebrata</taxon>
        <taxon>Euteleostomi</taxon>
        <taxon>Lepidosauria</taxon>
        <taxon>Squamata</taxon>
        <taxon>Bifurcata</taxon>
        <taxon>Unidentata</taxon>
        <taxon>Episquamata</taxon>
        <taxon>Toxicofera</taxon>
        <taxon>Iguania</taxon>
        <taxon>Acrodonta</taxon>
        <taxon>Agamidae</taxon>
        <taxon>Agaminae</taxon>
        <taxon>Phrynocephalus</taxon>
    </lineage>
</organism>
<evidence type="ECO:0000313" key="2">
    <source>
        <dbReference type="Proteomes" id="UP001142489"/>
    </source>
</evidence>
<proteinExistence type="predicted"/>
<name>A0A9Q1AY12_9SAUR</name>
<accession>A0A9Q1AY12</accession>
<dbReference type="Gene3D" id="3.60.10.10">
    <property type="entry name" value="Endonuclease/exonuclease/phosphatase"/>
    <property type="match status" value="1"/>
</dbReference>
<keyword evidence="2" id="KW-1185">Reference proteome</keyword>
<evidence type="ECO:0008006" key="3">
    <source>
        <dbReference type="Google" id="ProtNLM"/>
    </source>
</evidence>
<gene>
    <name evidence="1" type="ORF">JRQ81_019485</name>
</gene>